<dbReference type="Proteomes" id="UP001320898">
    <property type="component" value="Unassembled WGS sequence"/>
</dbReference>
<dbReference type="RefSeq" id="WP_261618482.1">
    <property type="nucleotide sequence ID" value="NZ_JALIDZ010000017.1"/>
</dbReference>
<feature type="transmembrane region" description="Helical" evidence="5">
    <location>
        <begin position="104"/>
        <end position="125"/>
    </location>
</feature>
<evidence type="ECO:0000313" key="7">
    <source>
        <dbReference type="Proteomes" id="UP001320898"/>
    </source>
</evidence>
<dbReference type="GO" id="GO:0016020">
    <property type="term" value="C:membrane"/>
    <property type="evidence" value="ECO:0007669"/>
    <property type="project" value="UniProtKB-SubCell"/>
</dbReference>
<keyword evidence="3 5" id="KW-1133">Transmembrane helix</keyword>
<organism evidence="6 7">
    <name type="scientific">Microbaculum marinisediminis</name>
    <dbReference type="NCBI Taxonomy" id="2931392"/>
    <lineage>
        <taxon>Bacteria</taxon>
        <taxon>Pseudomonadati</taxon>
        <taxon>Pseudomonadota</taxon>
        <taxon>Alphaproteobacteria</taxon>
        <taxon>Hyphomicrobiales</taxon>
        <taxon>Tepidamorphaceae</taxon>
        <taxon>Microbaculum</taxon>
    </lineage>
</organism>
<accession>A0AAW5R6Z9</accession>
<evidence type="ECO:0000313" key="6">
    <source>
        <dbReference type="EMBL" id="MCT8974894.1"/>
    </source>
</evidence>
<dbReference type="InterPro" id="IPR003752">
    <property type="entry name" value="DiS_bond_form_DsbB/BdbC"/>
</dbReference>
<name>A0AAW5R6Z9_9HYPH</name>
<evidence type="ECO:0000256" key="4">
    <source>
        <dbReference type="ARBA" id="ARBA00023136"/>
    </source>
</evidence>
<feature type="transmembrane region" description="Helical" evidence="5">
    <location>
        <begin position="137"/>
        <end position="156"/>
    </location>
</feature>
<comment type="subcellular location">
    <subcellularLocation>
        <location evidence="1">Membrane</location>
        <topology evidence="1">Multi-pass membrane protein</topology>
    </subcellularLocation>
</comment>
<keyword evidence="4 5" id="KW-0472">Membrane</keyword>
<feature type="transmembrane region" description="Helical" evidence="5">
    <location>
        <begin position="42"/>
        <end position="59"/>
    </location>
</feature>
<protein>
    <submittedName>
        <fullName evidence="6">Disulfide bond formation protein B</fullName>
    </submittedName>
</protein>
<reference evidence="6 7" key="1">
    <citation type="submission" date="2022-04" db="EMBL/GenBank/DDBJ databases">
        <authorList>
            <person name="Ye Y.-Q."/>
            <person name="Du Z.-J."/>
        </authorList>
    </citation>
    <scope>NUCLEOTIDE SEQUENCE [LARGE SCALE GENOMIC DNA]</scope>
    <source>
        <strain evidence="6 7">A6E488</strain>
    </source>
</reference>
<dbReference type="Pfam" id="PF02600">
    <property type="entry name" value="DsbB"/>
    <property type="match status" value="1"/>
</dbReference>
<evidence type="ECO:0000256" key="5">
    <source>
        <dbReference type="SAM" id="Phobius"/>
    </source>
</evidence>
<proteinExistence type="predicted"/>
<dbReference type="GO" id="GO:0015035">
    <property type="term" value="F:protein-disulfide reductase activity"/>
    <property type="evidence" value="ECO:0007669"/>
    <property type="project" value="InterPro"/>
</dbReference>
<dbReference type="SUPFAM" id="SSF158442">
    <property type="entry name" value="DsbB-like"/>
    <property type="match status" value="1"/>
</dbReference>
<dbReference type="EMBL" id="JALIDZ010000017">
    <property type="protein sequence ID" value="MCT8974894.1"/>
    <property type="molecule type" value="Genomic_DNA"/>
</dbReference>
<dbReference type="Gene3D" id="1.20.1550.10">
    <property type="entry name" value="DsbB-like"/>
    <property type="match status" value="1"/>
</dbReference>
<evidence type="ECO:0000256" key="1">
    <source>
        <dbReference type="ARBA" id="ARBA00004141"/>
    </source>
</evidence>
<dbReference type="GO" id="GO:0006457">
    <property type="term" value="P:protein folding"/>
    <property type="evidence" value="ECO:0007669"/>
    <property type="project" value="InterPro"/>
</dbReference>
<evidence type="ECO:0000256" key="2">
    <source>
        <dbReference type="ARBA" id="ARBA00022692"/>
    </source>
</evidence>
<comment type="caution">
    <text evidence="6">The sequence shown here is derived from an EMBL/GenBank/DDBJ whole genome shotgun (WGS) entry which is preliminary data.</text>
</comment>
<keyword evidence="2 5" id="KW-0812">Transmembrane</keyword>
<dbReference type="InterPro" id="IPR023380">
    <property type="entry name" value="DsbB-like_sf"/>
</dbReference>
<evidence type="ECO:0000256" key="3">
    <source>
        <dbReference type="ARBA" id="ARBA00022989"/>
    </source>
</evidence>
<feature type="transmembrane region" description="Helical" evidence="5">
    <location>
        <begin position="66"/>
        <end position="84"/>
    </location>
</feature>
<gene>
    <name evidence="6" type="ORF">MUB46_23800</name>
</gene>
<keyword evidence="7" id="KW-1185">Reference proteome</keyword>
<dbReference type="AlphaFoldDB" id="A0AAW5R6Z9"/>
<sequence>MTPSLARALNALGLLAISAVLLMAFADQFLKHDLPCPLCLLQRAGMVIAGVGIAMNVAIGPRPAHYAMAIVSAVAGAAVALRQVALHIVPGTGGYGDPFLGLHFYTWAVVVFALIILGSAAMLFFEGQFEPEAEPAPRRLAGLSLAAFGLFALLALGNTVSTVAECELGLCPDDPTTYQLFDKAAPTPQ</sequence>